<dbReference type="STRING" id="105984.A0A427Y5B9"/>
<dbReference type="SUPFAM" id="SSF48452">
    <property type="entry name" value="TPR-like"/>
    <property type="match status" value="1"/>
</dbReference>
<evidence type="ECO:0000256" key="2">
    <source>
        <dbReference type="ARBA" id="ARBA00022803"/>
    </source>
</evidence>
<dbReference type="InterPro" id="IPR019734">
    <property type="entry name" value="TPR_rpt"/>
</dbReference>
<dbReference type="InterPro" id="IPR013105">
    <property type="entry name" value="TPR_2"/>
</dbReference>
<evidence type="ECO:0000256" key="3">
    <source>
        <dbReference type="PROSITE-ProRule" id="PRU00339"/>
    </source>
</evidence>
<feature type="repeat" description="TPR" evidence="3">
    <location>
        <begin position="12"/>
        <end position="45"/>
    </location>
</feature>
<keyword evidence="1" id="KW-0677">Repeat</keyword>
<dbReference type="AlphaFoldDB" id="A0A427Y5B9"/>
<dbReference type="PROSITE" id="PS50005">
    <property type="entry name" value="TPR"/>
    <property type="match status" value="1"/>
</dbReference>
<dbReference type="GO" id="GO:0101031">
    <property type="term" value="C:protein folding chaperone complex"/>
    <property type="evidence" value="ECO:0007669"/>
    <property type="project" value="TreeGrafter"/>
</dbReference>
<dbReference type="Pfam" id="PF07719">
    <property type="entry name" value="TPR_2"/>
    <property type="match status" value="1"/>
</dbReference>
<gene>
    <name evidence="4" type="ORF">EHS24_004512</name>
</gene>
<dbReference type="SMART" id="SM00028">
    <property type="entry name" value="TPR"/>
    <property type="match status" value="2"/>
</dbReference>
<dbReference type="PANTHER" id="PTHR46423">
    <property type="entry name" value="RNA POLYMERASE II-ASSOCIATED PROTEIN 3"/>
    <property type="match status" value="1"/>
</dbReference>
<dbReference type="GeneID" id="39589055"/>
<proteinExistence type="predicted"/>
<protein>
    <submittedName>
        <fullName evidence="4">Uncharacterized protein</fullName>
    </submittedName>
</protein>
<dbReference type="OrthoDB" id="629492at2759"/>
<comment type="caution">
    <text evidence="4">The sequence shown here is derived from an EMBL/GenBank/DDBJ whole genome shotgun (WGS) entry which is preliminary data.</text>
</comment>
<sequence>MAFRDRFDEDGAESLRERGNTLFAQGRWSEAIAHYTKAIELYPLDDRAWSNRSMANIKLERWEDAEFDATTALSRGATTKALYHPPVVIDYSAYPHILDGIIQYADPEVRVALRQTCRSLRNRLLGINLHVEITASPSNSQEPYLDFVQAQPLGNSFRRYLKDTLLPSTPEERKKRTTLDLSLSGGRRHDLRGVVDSDLLEALVVTTNTVRIRMDDKGFSADSNIFLDKLEFLTAVVFPTTDPLAHDIFAVRGGPMLLNLPVTVTRLVYPLATPSPTQPFLAVAGILWDPRHVKIVNIAGVIPLLAAQVQCTATVPVNTVDLEIVFKTALKDKIWEGVDARTTEYYQTPASLILKEPPPSAEEGLRKIQFLTKDEYCAELKPGEWEEQTVEVMPGFK</sequence>
<dbReference type="Proteomes" id="UP000279236">
    <property type="component" value="Unassembled WGS sequence"/>
</dbReference>
<dbReference type="EMBL" id="RSCE01000002">
    <property type="protein sequence ID" value="RSH86274.1"/>
    <property type="molecule type" value="Genomic_DNA"/>
</dbReference>
<keyword evidence="2 3" id="KW-0802">TPR repeat</keyword>
<name>A0A427Y5B9_9TREE</name>
<evidence type="ECO:0000313" key="5">
    <source>
        <dbReference type="Proteomes" id="UP000279236"/>
    </source>
</evidence>
<evidence type="ECO:0000313" key="4">
    <source>
        <dbReference type="EMBL" id="RSH86274.1"/>
    </source>
</evidence>
<dbReference type="InterPro" id="IPR011990">
    <property type="entry name" value="TPR-like_helical_dom_sf"/>
</dbReference>
<evidence type="ECO:0000256" key="1">
    <source>
        <dbReference type="ARBA" id="ARBA00022737"/>
    </source>
</evidence>
<accession>A0A427Y5B9</accession>
<dbReference type="InterPro" id="IPR051966">
    <property type="entry name" value="RPAP3"/>
</dbReference>
<organism evidence="4 5">
    <name type="scientific">Apiotrichum porosum</name>
    <dbReference type="NCBI Taxonomy" id="105984"/>
    <lineage>
        <taxon>Eukaryota</taxon>
        <taxon>Fungi</taxon>
        <taxon>Dikarya</taxon>
        <taxon>Basidiomycota</taxon>
        <taxon>Agaricomycotina</taxon>
        <taxon>Tremellomycetes</taxon>
        <taxon>Trichosporonales</taxon>
        <taxon>Trichosporonaceae</taxon>
        <taxon>Apiotrichum</taxon>
    </lineage>
</organism>
<reference evidence="4 5" key="1">
    <citation type="submission" date="2018-11" db="EMBL/GenBank/DDBJ databases">
        <title>Genome sequence of Apiotrichum porosum DSM 27194.</title>
        <authorList>
            <person name="Aliyu H."/>
            <person name="Gorte O."/>
            <person name="Ochsenreither K."/>
        </authorList>
    </citation>
    <scope>NUCLEOTIDE SEQUENCE [LARGE SCALE GENOMIC DNA]</scope>
    <source>
        <strain evidence="4 5">DSM 27194</strain>
    </source>
</reference>
<dbReference type="Gene3D" id="1.25.40.10">
    <property type="entry name" value="Tetratricopeptide repeat domain"/>
    <property type="match status" value="1"/>
</dbReference>
<dbReference type="PANTHER" id="PTHR46423:SF1">
    <property type="entry name" value="RNA POLYMERASE II-ASSOCIATED PROTEIN 3"/>
    <property type="match status" value="1"/>
</dbReference>
<keyword evidence="5" id="KW-1185">Reference proteome</keyword>
<dbReference type="RefSeq" id="XP_028479059.1">
    <property type="nucleotide sequence ID" value="XM_028620087.1"/>
</dbReference>
<dbReference type="PROSITE" id="PS50293">
    <property type="entry name" value="TPR_REGION"/>
    <property type="match status" value="1"/>
</dbReference>